<reference evidence="1" key="1">
    <citation type="journal article" date="2014" name="Front. Microbiol.">
        <title>High frequency of phylogenetically diverse reductive dehalogenase-homologous genes in deep subseafloor sedimentary metagenomes.</title>
        <authorList>
            <person name="Kawai M."/>
            <person name="Futagami T."/>
            <person name="Toyoda A."/>
            <person name="Takaki Y."/>
            <person name="Nishi S."/>
            <person name="Hori S."/>
            <person name="Arai W."/>
            <person name="Tsubouchi T."/>
            <person name="Morono Y."/>
            <person name="Uchiyama I."/>
            <person name="Ito T."/>
            <person name="Fujiyama A."/>
            <person name="Inagaki F."/>
            <person name="Takami H."/>
        </authorList>
    </citation>
    <scope>NUCLEOTIDE SEQUENCE</scope>
    <source>
        <strain evidence="1">Expedition CK06-06</strain>
    </source>
</reference>
<proteinExistence type="predicted"/>
<name>X1TCA3_9ZZZZ</name>
<protein>
    <submittedName>
        <fullName evidence="1">Uncharacterized protein</fullName>
    </submittedName>
</protein>
<gene>
    <name evidence="1" type="ORF">S12H4_51638</name>
</gene>
<dbReference type="AlphaFoldDB" id="X1TCA3"/>
<dbReference type="EMBL" id="BARW01032658">
    <property type="protein sequence ID" value="GAJ02889.1"/>
    <property type="molecule type" value="Genomic_DNA"/>
</dbReference>
<sequence length="104" mass="12311">MEIKLGLLDSLTDFHYVNVNYNTIKPKSEHALISGRVKFQEAYNSYRVYSFEFVYLTYAEKATLEAIFLLSDILNVQFETENFDINHRIKFRNPISIIRSQRLP</sequence>
<comment type="caution">
    <text evidence="1">The sequence shown here is derived from an EMBL/GenBank/DDBJ whole genome shotgun (WGS) entry which is preliminary data.</text>
</comment>
<organism evidence="1">
    <name type="scientific">marine sediment metagenome</name>
    <dbReference type="NCBI Taxonomy" id="412755"/>
    <lineage>
        <taxon>unclassified sequences</taxon>
        <taxon>metagenomes</taxon>
        <taxon>ecological metagenomes</taxon>
    </lineage>
</organism>
<feature type="non-terminal residue" evidence="1">
    <location>
        <position position="104"/>
    </location>
</feature>
<evidence type="ECO:0000313" key="1">
    <source>
        <dbReference type="EMBL" id="GAJ02889.1"/>
    </source>
</evidence>
<accession>X1TCA3</accession>